<dbReference type="EMBL" id="JBBPCO010000001">
    <property type="protein sequence ID" value="MEK8088466.1"/>
    <property type="molecule type" value="Genomic_DNA"/>
</dbReference>
<dbReference type="InterPro" id="IPR003776">
    <property type="entry name" value="YcaO-like_dom"/>
</dbReference>
<comment type="caution">
    <text evidence="2">The sequence shown here is derived from an EMBL/GenBank/DDBJ whole genome shotgun (WGS) entry which is preliminary data.</text>
</comment>
<name>A0ABU9D571_9PROT</name>
<dbReference type="Gene3D" id="3.30.1330.230">
    <property type="match status" value="1"/>
</dbReference>
<evidence type="ECO:0000259" key="1">
    <source>
        <dbReference type="PROSITE" id="PS51664"/>
    </source>
</evidence>
<gene>
    <name evidence="2" type="primary">ycaO</name>
    <name evidence="2" type="ORF">WOB96_01685</name>
</gene>
<evidence type="ECO:0000313" key="3">
    <source>
        <dbReference type="Proteomes" id="UP001446205"/>
    </source>
</evidence>
<dbReference type="GO" id="GO:0005840">
    <property type="term" value="C:ribosome"/>
    <property type="evidence" value="ECO:0007669"/>
    <property type="project" value="UniProtKB-KW"/>
</dbReference>
<dbReference type="PANTHER" id="PTHR37809:SF1">
    <property type="entry name" value="RIBOSOMAL PROTEIN S12 METHYLTHIOTRANSFERASE ACCESSORY FACTOR YCAO"/>
    <property type="match status" value="1"/>
</dbReference>
<dbReference type="PROSITE" id="PS51664">
    <property type="entry name" value="YCAO"/>
    <property type="match status" value="1"/>
</dbReference>
<reference evidence="2 3" key="1">
    <citation type="submission" date="2024-04" db="EMBL/GenBank/DDBJ databases">
        <authorList>
            <person name="Abashina T."/>
            <person name="Shaikin A."/>
        </authorList>
    </citation>
    <scope>NUCLEOTIDE SEQUENCE [LARGE SCALE GENOMIC DNA]</scope>
    <source>
        <strain evidence="2 3">AAFK</strain>
    </source>
</reference>
<proteinExistence type="predicted"/>
<dbReference type="InterPro" id="IPR041080">
    <property type="entry name" value="YcaO_C"/>
</dbReference>
<accession>A0ABU9D571</accession>
<feature type="domain" description="YcaO" evidence="1">
    <location>
        <begin position="61"/>
        <end position="433"/>
    </location>
</feature>
<dbReference type="PANTHER" id="PTHR37809">
    <property type="entry name" value="RIBOSOMAL PROTEIN S12 METHYLTHIOTRANSFERASE ACCESSORY FACTOR YCAO"/>
    <property type="match status" value="1"/>
</dbReference>
<dbReference type="NCBIfam" id="TIGR00702">
    <property type="entry name" value="YcaO-type kinase domain"/>
    <property type="match status" value="1"/>
</dbReference>
<keyword evidence="2" id="KW-0687">Ribonucleoprotein</keyword>
<dbReference type="NCBIfam" id="NF040716">
    <property type="entry name" value="YcaO_for_S12"/>
    <property type="match status" value="1"/>
</dbReference>
<evidence type="ECO:0000313" key="2">
    <source>
        <dbReference type="EMBL" id="MEK8088466.1"/>
    </source>
</evidence>
<keyword evidence="3" id="KW-1185">Reference proteome</keyword>
<dbReference type="Pfam" id="PF18381">
    <property type="entry name" value="YcaO_C"/>
    <property type="match status" value="1"/>
</dbReference>
<dbReference type="Proteomes" id="UP001446205">
    <property type="component" value="Unassembled WGS sequence"/>
</dbReference>
<sequence length="582" mass="65210">MSEQTYIKGKDRDLESSIQHMLDQLARHGFQIEEASWLNPVANVFSVHIRDRDCPLMYTNGKGASRKAALASALGEFFERLQTNYFWADYYLGEALANDEFVHYPQEQWFPVKGKKLPTGLLDTELWQFYNPEGELTPAQLVDTNSGHPERGICALPFLRQRDGETIWFPVNIVGNLYVSNGMSTGNSEAEARVQALSEIFERYVKNRIIAEGISLPDVPLDVIERFPRIREAITELEGHGYHILVKDASLGGQFPVMNVTMIDPVHGTCFASFGAHPSFEVALERTLTELLQGRSLERLDGFQAPTFDQAAVAEHHNLEMHFIDSSGLISYDFFRDTPDYPFSDWDFGSDTASEFAFLSGRIQALGFDIYIMDYQHLGMYSCRILVPGMSEIYPVEDLWLSNNNEGAQLRALVLHLEDLDEEGLEELLDALEEGGFSEHQLVAALIGVAPDPGSAWSSLTVGELKALIAARLDDPEAALEWVEGVLHSQTLGRERIKFYRALQALLEIELDEERDPDDYRANLVRLYGEQDVRAAEDLIAGEPGFPGLHAPGLPLDGLPLHGQLLDAYRKLHAAKAAFYGK</sequence>
<dbReference type="Pfam" id="PF02624">
    <property type="entry name" value="YcaO"/>
    <property type="match status" value="1"/>
</dbReference>
<dbReference type="RefSeq" id="WP_341369528.1">
    <property type="nucleotide sequence ID" value="NZ_JBBPCO010000001.1"/>
</dbReference>
<protein>
    <submittedName>
        <fullName evidence="2">30S ribosomal protein S12 methylthiotransferase accessory factor YcaO</fullName>
    </submittedName>
</protein>
<keyword evidence="2" id="KW-0689">Ribosomal protein</keyword>
<organism evidence="2 3">
    <name type="scientific">Thermithiobacillus plumbiphilus</name>
    <dbReference type="NCBI Taxonomy" id="1729899"/>
    <lineage>
        <taxon>Bacteria</taxon>
        <taxon>Pseudomonadati</taxon>
        <taxon>Pseudomonadota</taxon>
        <taxon>Acidithiobacillia</taxon>
        <taxon>Acidithiobacillales</taxon>
        <taxon>Thermithiobacillaceae</taxon>
        <taxon>Thermithiobacillus</taxon>
    </lineage>
</organism>